<evidence type="ECO:0000256" key="7">
    <source>
        <dbReference type="ARBA" id="ARBA00023237"/>
    </source>
</evidence>
<dbReference type="PANTHER" id="PTHR30026:SF20">
    <property type="entry name" value="OUTER MEMBRANE PROTEIN TOLC"/>
    <property type="match status" value="1"/>
</dbReference>
<dbReference type="InterPro" id="IPR051906">
    <property type="entry name" value="TolC-like"/>
</dbReference>
<evidence type="ECO:0000256" key="4">
    <source>
        <dbReference type="ARBA" id="ARBA00022452"/>
    </source>
</evidence>
<feature type="signal peptide" evidence="8">
    <location>
        <begin position="1"/>
        <end position="21"/>
    </location>
</feature>
<dbReference type="EMBL" id="JACIJI010000009">
    <property type="protein sequence ID" value="MBB5720154.1"/>
    <property type="molecule type" value="Genomic_DNA"/>
</dbReference>
<evidence type="ECO:0000313" key="10">
    <source>
        <dbReference type="Proteomes" id="UP000554342"/>
    </source>
</evidence>
<accession>A0A840Z318</accession>
<feature type="chain" id="PRO_5032686133" evidence="8">
    <location>
        <begin position="22"/>
        <end position="407"/>
    </location>
</feature>
<dbReference type="GO" id="GO:1990281">
    <property type="term" value="C:efflux pump complex"/>
    <property type="evidence" value="ECO:0007669"/>
    <property type="project" value="TreeGrafter"/>
</dbReference>
<sequence>MRLIPALLPLLLIATPLAAQSALPDEHAVTMALDEHPTVVAARARLEAAHARAEGLRRGPHEFTVTGSYTRRSLDTGGEFDEYDAQLSRPIRLPGKARLDREIGQFGIEAASNLAEDARHQVALLLSNYWFDWLSASAQARVDRVAVSNYEASLAAVTRRMELRDAAQLDVDRARAALAAAQLAAERSQGMAALAQTRLEAHFPNLPLPVDAPEIPLPDIAEARLAQLRDLVILNSHEIAAAEAEARRMAAVADRMDRDRMADPSVGVRVFSEFGGAETGAGLTFSLPLGGGHRRALAGEAEAGASAARAEESLARYNVEETANADVVEARYRIAAWQRSRETVEAQTAALQRLRRGYELGEIDLADLLLSERMVHDAFRIEAEARGEAMRAITTLRIDSHELWLAD</sequence>
<comment type="similarity">
    <text evidence="2">Belongs to the outer membrane factor (OMF) (TC 1.B.17) family.</text>
</comment>
<keyword evidence="8" id="KW-0732">Signal</keyword>
<comment type="subcellular location">
    <subcellularLocation>
        <location evidence="1">Cell outer membrane</location>
    </subcellularLocation>
</comment>
<keyword evidence="7" id="KW-0998">Cell outer membrane</keyword>
<dbReference type="AlphaFoldDB" id="A0A840Z318"/>
<protein>
    <submittedName>
        <fullName evidence="9">Outer membrane protein TolC</fullName>
    </submittedName>
</protein>
<evidence type="ECO:0000256" key="6">
    <source>
        <dbReference type="ARBA" id="ARBA00023136"/>
    </source>
</evidence>
<keyword evidence="10" id="KW-1185">Reference proteome</keyword>
<keyword evidence="4" id="KW-1134">Transmembrane beta strand</keyword>
<dbReference type="GO" id="GO:0015562">
    <property type="term" value="F:efflux transmembrane transporter activity"/>
    <property type="evidence" value="ECO:0007669"/>
    <property type="project" value="InterPro"/>
</dbReference>
<evidence type="ECO:0000256" key="3">
    <source>
        <dbReference type="ARBA" id="ARBA00022448"/>
    </source>
</evidence>
<dbReference type="PANTHER" id="PTHR30026">
    <property type="entry name" value="OUTER MEMBRANE PROTEIN TOLC"/>
    <property type="match status" value="1"/>
</dbReference>
<keyword evidence="6" id="KW-0472">Membrane</keyword>
<evidence type="ECO:0000256" key="8">
    <source>
        <dbReference type="SAM" id="SignalP"/>
    </source>
</evidence>
<dbReference type="SUPFAM" id="SSF56954">
    <property type="entry name" value="Outer membrane efflux proteins (OEP)"/>
    <property type="match status" value="1"/>
</dbReference>
<dbReference type="InterPro" id="IPR003423">
    <property type="entry name" value="OMP_efflux"/>
</dbReference>
<proteinExistence type="inferred from homology"/>
<dbReference type="GO" id="GO:0015288">
    <property type="term" value="F:porin activity"/>
    <property type="evidence" value="ECO:0007669"/>
    <property type="project" value="TreeGrafter"/>
</dbReference>
<organism evidence="9 10">
    <name type="scientific">Stakelama sediminis</name>
    <dbReference type="NCBI Taxonomy" id="463200"/>
    <lineage>
        <taxon>Bacteria</taxon>
        <taxon>Pseudomonadati</taxon>
        <taxon>Pseudomonadota</taxon>
        <taxon>Alphaproteobacteria</taxon>
        <taxon>Sphingomonadales</taxon>
        <taxon>Sphingomonadaceae</taxon>
        <taxon>Stakelama</taxon>
    </lineage>
</organism>
<dbReference type="Proteomes" id="UP000554342">
    <property type="component" value="Unassembled WGS sequence"/>
</dbReference>
<evidence type="ECO:0000256" key="2">
    <source>
        <dbReference type="ARBA" id="ARBA00007613"/>
    </source>
</evidence>
<comment type="caution">
    <text evidence="9">The sequence shown here is derived from an EMBL/GenBank/DDBJ whole genome shotgun (WGS) entry which is preliminary data.</text>
</comment>
<dbReference type="GO" id="GO:0009279">
    <property type="term" value="C:cell outer membrane"/>
    <property type="evidence" value="ECO:0007669"/>
    <property type="project" value="UniProtKB-SubCell"/>
</dbReference>
<reference evidence="9 10" key="1">
    <citation type="submission" date="2020-08" db="EMBL/GenBank/DDBJ databases">
        <title>Genomic Encyclopedia of Type Strains, Phase IV (KMG-IV): sequencing the most valuable type-strain genomes for metagenomic binning, comparative biology and taxonomic classification.</title>
        <authorList>
            <person name="Goeker M."/>
        </authorList>
    </citation>
    <scope>NUCLEOTIDE SEQUENCE [LARGE SCALE GENOMIC DNA]</scope>
    <source>
        <strain evidence="9 10">DSM 27203</strain>
    </source>
</reference>
<evidence type="ECO:0000313" key="9">
    <source>
        <dbReference type="EMBL" id="MBB5720154.1"/>
    </source>
</evidence>
<gene>
    <name evidence="9" type="ORF">FHR23_003116</name>
</gene>
<name>A0A840Z318_9SPHN</name>
<keyword evidence="5" id="KW-0812">Transmembrane</keyword>
<dbReference type="Pfam" id="PF02321">
    <property type="entry name" value="OEP"/>
    <property type="match status" value="1"/>
</dbReference>
<dbReference type="Gene3D" id="1.20.1600.10">
    <property type="entry name" value="Outer membrane efflux proteins (OEP)"/>
    <property type="match status" value="1"/>
</dbReference>
<keyword evidence="3" id="KW-0813">Transport</keyword>
<dbReference type="RefSeq" id="WP_184005740.1">
    <property type="nucleotide sequence ID" value="NZ_BAABIF010000007.1"/>
</dbReference>
<evidence type="ECO:0000256" key="1">
    <source>
        <dbReference type="ARBA" id="ARBA00004442"/>
    </source>
</evidence>
<evidence type="ECO:0000256" key="5">
    <source>
        <dbReference type="ARBA" id="ARBA00022692"/>
    </source>
</evidence>